<comment type="caution">
    <text evidence="2">The sequence shown here is derived from an EMBL/GenBank/DDBJ whole genome shotgun (WGS) entry which is preliminary data.</text>
</comment>
<dbReference type="InterPro" id="IPR009003">
    <property type="entry name" value="Peptidase_S1_PA"/>
</dbReference>
<organism evidence="2 3">
    <name type="scientific">Paramuricea clavata</name>
    <name type="common">Red gorgonian</name>
    <name type="synonym">Violescent sea-whip</name>
    <dbReference type="NCBI Taxonomy" id="317549"/>
    <lineage>
        <taxon>Eukaryota</taxon>
        <taxon>Metazoa</taxon>
        <taxon>Cnidaria</taxon>
        <taxon>Anthozoa</taxon>
        <taxon>Octocorallia</taxon>
        <taxon>Malacalcyonacea</taxon>
        <taxon>Plexauridae</taxon>
        <taxon>Paramuricea</taxon>
    </lineage>
</organism>
<dbReference type="PROSITE" id="PS50005">
    <property type="entry name" value="TPR"/>
    <property type="match status" value="3"/>
</dbReference>
<dbReference type="InterPro" id="IPR011990">
    <property type="entry name" value="TPR-like_helical_dom_sf"/>
</dbReference>
<dbReference type="SUPFAM" id="SSF48452">
    <property type="entry name" value="TPR-like"/>
    <property type="match status" value="1"/>
</dbReference>
<feature type="region of interest" description="Disordered" evidence="1">
    <location>
        <begin position="267"/>
        <end position="301"/>
    </location>
</feature>
<dbReference type="EMBL" id="CACRXK020011028">
    <property type="protein sequence ID" value="CAB4020574.1"/>
    <property type="molecule type" value="Genomic_DNA"/>
</dbReference>
<dbReference type="Gene3D" id="2.40.10.10">
    <property type="entry name" value="Trypsin-like serine proteases"/>
    <property type="match status" value="2"/>
</dbReference>
<dbReference type="SUPFAM" id="SSF50494">
    <property type="entry name" value="Trypsin-like serine proteases"/>
    <property type="match status" value="1"/>
</dbReference>
<dbReference type="PANTHER" id="PTHR14389:SF3">
    <property type="entry name" value="PROTEIN FAM111A-LIKE"/>
    <property type="match status" value="1"/>
</dbReference>
<dbReference type="OrthoDB" id="10025068at2759"/>
<feature type="compositionally biased region" description="Polar residues" evidence="1">
    <location>
        <begin position="277"/>
        <end position="294"/>
    </location>
</feature>
<dbReference type="AlphaFoldDB" id="A0A7D9EZW3"/>
<dbReference type="Pfam" id="PF13365">
    <property type="entry name" value="Trypsin_2"/>
    <property type="match status" value="1"/>
</dbReference>
<dbReference type="Proteomes" id="UP001152795">
    <property type="component" value="Unassembled WGS sequence"/>
</dbReference>
<evidence type="ECO:0000256" key="1">
    <source>
        <dbReference type="SAM" id="MobiDB-lite"/>
    </source>
</evidence>
<dbReference type="Pfam" id="PF13424">
    <property type="entry name" value="TPR_12"/>
    <property type="match status" value="3"/>
</dbReference>
<dbReference type="InterPro" id="IPR043504">
    <property type="entry name" value="Peptidase_S1_PA_chymotrypsin"/>
</dbReference>
<protein>
    <submittedName>
        <fullName evidence="2">Tetratricopeptide repeat 28-like</fullName>
    </submittedName>
</protein>
<gene>
    <name evidence="2" type="ORF">PACLA_8A029098</name>
</gene>
<keyword evidence="3" id="KW-1185">Reference proteome</keyword>
<evidence type="ECO:0000313" key="2">
    <source>
        <dbReference type="EMBL" id="CAB4020574.1"/>
    </source>
</evidence>
<dbReference type="Gene3D" id="1.25.40.10">
    <property type="entry name" value="Tetratricopeptide repeat domain"/>
    <property type="match status" value="2"/>
</dbReference>
<accession>A0A7D9EZW3</accession>
<sequence length="737" mass="84364">MEVIAYQWVGYNHLQTGQYKESIVYYKEVVKLASQLGDKKRSLILNAYLRLGNAFRCTDDFEFSRKYFSKALTVAEEMNDKALQKEAYRNLGHVYCHSCMFDAAVKSYLKVQEISYDLGERKEEASACLMLGDTFRELKQHEKAIKSYQTTLNISGELQDKEIQVVAIQRLGKLYLTLASICSKDCDYEKAIKWYEKALNIFGKEPIDYLLQEMALTGLGVAYFNLGDTEKAMESIHQAQKFAKNTDTDSHNVETTDEHINFTEQKASYSPVPDYSTHAQESSPGLKTSSSQVQDGIEDKESENVVTFEEKEPVIIGGRERAEVLMEEACNSSRTERLRMEDLVLIGNHIEISASYVYSRQISTKEPFTEKVRKAMTEDVKKLAYTNLLGANDQEPGRNDGEFVSKDQQIFNFARSEVFKNASTQKPARLNVHLVSYMKSIGQIACGKIRGTCFLVTDALVITNCHVYRMINDERTELGNPNLPITVRFDYLYPEQKEHNTVEVDEAKDTTLENPLLDYKLFRLKQSEGLTDRVPLGPMVRNWQLSDGRVVILGHPEGKEMQEEVCVVVGCNARLDTMNKRHKQCSGVHMTNLQLMCNDIIYQDFLPYDTSFFSGASGSPVFEMNGNIVAMHTQGYHVEKNGRNTPDQQENNQNEEQENIPNQEQEYVLDQEQENISNQEQENICRRGNLQQYALMEFGVQFISICRDLRRYHGENVVKQIFPNYELKPGEEPMDAI</sequence>
<feature type="region of interest" description="Disordered" evidence="1">
    <location>
        <begin position="638"/>
        <end position="659"/>
    </location>
</feature>
<dbReference type="SMART" id="SM00028">
    <property type="entry name" value="TPR"/>
    <property type="match status" value="6"/>
</dbReference>
<dbReference type="PANTHER" id="PTHR14389">
    <property type="entry name" value="SI:CH1073-475A24.1"/>
    <property type="match status" value="1"/>
</dbReference>
<name>A0A7D9EZW3_PARCT</name>
<proteinExistence type="predicted"/>
<evidence type="ECO:0000313" key="3">
    <source>
        <dbReference type="Proteomes" id="UP001152795"/>
    </source>
</evidence>
<dbReference type="InterPro" id="IPR019734">
    <property type="entry name" value="TPR_rpt"/>
</dbReference>
<reference evidence="2" key="1">
    <citation type="submission" date="2020-04" db="EMBL/GenBank/DDBJ databases">
        <authorList>
            <person name="Alioto T."/>
            <person name="Alioto T."/>
            <person name="Gomez Garrido J."/>
        </authorList>
    </citation>
    <scope>NUCLEOTIDE SEQUENCE</scope>
    <source>
        <strain evidence="2">A484AB</strain>
    </source>
</reference>